<sequence length="93" mass="10750">MKRLKSELINATIESYLKRRHYQTTDIFCKGNQIHCRTSDEMTLNTTAACATSQDNSIIFSAISIDVTAADQAYQRYVSPFLNFSYYCFRMLN</sequence>
<proteinExistence type="predicted"/>
<name>A0AA40FXI2_9HYME</name>
<gene>
    <name evidence="1" type="ORF">K0M31_003768</name>
</gene>
<keyword evidence="2" id="KW-1185">Reference proteome</keyword>
<dbReference type="AlphaFoldDB" id="A0AA40FXI2"/>
<dbReference type="Proteomes" id="UP001177670">
    <property type="component" value="Unassembled WGS sequence"/>
</dbReference>
<reference evidence="1" key="1">
    <citation type="submission" date="2021-10" db="EMBL/GenBank/DDBJ databases">
        <title>Melipona bicolor Genome sequencing and assembly.</title>
        <authorList>
            <person name="Araujo N.S."/>
            <person name="Arias M.C."/>
        </authorList>
    </citation>
    <scope>NUCLEOTIDE SEQUENCE</scope>
    <source>
        <strain evidence="1">USP_2M_L1-L4_2017</strain>
        <tissue evidence="1">Whole body</tissue>
    </source>
</reference>
<dbReference type="EMBL" id="JAHYIQ010000012">
    <property type="protein sequence ID" value="KAK1127224.1"/>
    <property type="molecule type" value="Genomic_DNA"/>
</dbReference>
<evidence type="ECO:0000313" key="2">
    <source>
        <dbReference type="Proteomes" id="UP001177670"/>
    </source>
</evidence>
<accession>A0AA40FXI2</accession>
<evidence type="ECO:0000313" key="1">
    <source>
        <dbReference type="EMBL" id="KAK1127224.1"/>
    </source>
</evidence>
<organism evidence="1 2">
    <name type="scientific">Melipona bicolor</name>
    <dbReference type="NCBI Taxonomy" id="60889"/>
    <lineage>
        <taxon>Eukaryota</taxon>
        <taxon>Metazoa</taxon>
        <taxon>Ecdysozoa</taxon>
        <taxon>Arthropoda</taxon>
        <taxon>Hexapoda</taxon>
        <taxon>Insecta</taxon>
        <taxon>Pterygota</taxon>
        <taxon>Neoptera</taxon>
        <taxon>Endopterygota</taxon>
        <taxon>Hymenoptera</taxon>
        <taxon>Apocrita</taxon>
        <taxon>Aculeata</taxon>
        <taxon>Apoidea</taxon>
        <taxon>Anthophila</taxon>
        <taxon>Apidae</taxon>
        <taxon>Melipona</taxon>
    </lineage>
</organism>
<protein>
    <submittedName>
        <fullName evidence="1">Uncharacterized protein</fullName>
    </submittedName>
</protein>
<comment type="caution">
    <text evidence="1">The sequence shown here is derived from an EMBL/GenBank/DDBJ whole genome shotgun (WGS) entry which is preliminary data.</text>
</comment>